<evidence type="ECO:0000256" key="1">
    <source>
        <dbReference type="SAM" id="SignalP"/>
    </source>
</evidence>
<dbReference type="Gene3D" id="3.40.50.1240">
    <property type="entry name" value="Phosphoglycerate mutase-like"/>
    <property type="match status" value="1"/>
</dbReference>
<reference evidence="2 3" key="1">
    <citation type="journal article" date="2006" name="Nat. Biotechnol.">
        <title>Complete genome of the mutualistic, N2-fixing grass endophyte Azoarcus sp. strain BH72.</title>
        <authorList>
            <person name="Krause A."/>
            <person name="Ramakumar A."/>
            <person name="Bartels D."/>
            <person name="Battistoni F."/>
            <person name="Bekel T."/>
            <person name="Boch J."/>
            <person name="Boehm M."/>
            <person name="Friedrich F."/>
            <person name="Hurek T."/>
            <person name="Krause L."/>
            <person name="Linke B."/>
            <person name="McHardy A.C."/>
            <person name="Sarkar A."/>
            <person name="Schneiker S."/>
            <person name="Syed A.A."/>
            <person name="Thauer R."/>
            <person name="Vorhoelter F.-J."/>
            <person name="Weidner S."/>
            <person name="Puehler A."/>
            <person name="Reinhold-Hurek B."/>
            <person name="Kaiser O."/>
            <person name="Goesmann A."/>
        </authorList>
    </citation>
    <scope>NUCLEOTIDE SEQUENCE [LARGE SCALE GENOMIC DNA]</scope>
    <source>
        <strain evidence="2 3">BH72</strain>
    </source>
</reference>
<dbReference type="InterPro" id="IPR029033">
    <property type="entry name" value="His_PPase_superfam"/>
</dbReference>
<evidence type="ECO:0000313" key="3">
    <source>
        <dbReference type="Proteomes" id="UP000002588"/>
    </source>
</evidence>
<dbReference type="KEGG" id="azo:azo2483"/>
<dbReference type="CDD" id="cd07040">
    <property type="entry name" value="HP"/>
    <property type="match status" value="1"/>
</dbReference>
<sequence>MSMKSKFRLFHAALAATLALSGALPLAVRAGDMPAPAAPAFVERIATRDTLQQLRGGGYVLYLRHGYTDNTRPDRMPEVDLNDCSTQRPLSAEGKKLSEGIGDAMRKARIPIGEMHISPLCRVRDTVSAAFPRFPAQVDLQLMYTANLTTEQKAPIIANTRRLLSTPVADGSNRMLVAHGPNLMDLIGYFPKEGTLVVFRPGGEGSFEYIASVPPGLWPDLLR</sequence>
<dbReference type="Proteomes" id="UP000002588">
    <property type="component" value="Chromosome"/>
</dbReference>
<name>A1K8E5_AZOSB</name>
<dbReference type="eggNOG" id="COG0406">
    <property type="taxonomic scope" value="Bacteria"/>
</dbReference>
<dbReference type="SUPFAM" id="SSF53254">
    <property type="entry name" value="Phosphoglycerate mutase-like"/>
    <property type="match status" value="1"/>
</dbReference>
<evidence type="ECO:0000313" key="2">
    <source>
        <dbReference type="EMBL" id="CAL95100.1"/>
    </source>
</evidence>
<dbReference type="EMBL" id="AM406670">
    <property type="protein sequence ID" value="CAL95100.1"/>
    <property type="molecule type" value="Genomic_DNA"/>
</dbReference>
<feature type="chain" id="PRO_5002635631" evidence="1">
    <location>
        <begin position="31"/>
        <end position="223"/>
    </location>
</feature>
<keyword evidence="1" id="KW-0732">Signal</keyword>
<dbReference type="AlphaFoldDB" id="A1K8E5"/>
<proteinExistence type="predicted"/>
<gene>
    <name evidence="2" type="ordered locus">azo2483</name>
</gene>
<keyword evidence="3" id="KW-1185">Reference proteome</keyword>
<organism evidence="2 3">
    <name type="scientific">Azoarcus sp. (strain BH72)</name>
    <dbReference type="NCBI Taxonomy" id="418699"/>
    <lineage>
        <taxon>Bacteria</taxon>
        <taxon>Pseudomonadati</taxon>
        <taxon>Pseudomonadota</taxon>
        <taxon>Betaproteobacteria</taxon>
        <taxon>Rhodocyclales</taxon>
        <taxon>Zoogloeaceae</taxon>
        <taxon>Azoarcus</taxon>
    </lineage>
</organism>
<feature type="signal peptide" evidence="1">
    <location>
        <begin position="1"/>
        <end position="30"/>
    </location>
</feature>
<protein>
    <submittedName>
        <fullName evidence="2">Conserved hypothetical secreted protein</fullName>
    </submittedName>
</protein>
<dbReference type="HOGENOM" id="CLU_076038_0_1_4"/>
<accession>A1K8E5</accession>
<dbReference type="STRING" id="62928.azo2483"/>